<reference evidence="4" key="5">
    <citation type="submission" date="2018-04" db="UniProtKB">
        <authorList>
            <consortium name="EnsemblFungi"/>
        </authorList>
    </citation>
    <scope>IDENTIFICATION</scope>
    <source>
        <strain evidence="4">R3-111a-1</strain>
    </source>
</reference>
<reference evidence="3" key="3">
    <citation type="submission" date="2010-09" db="EMBL/GenBank/DDBJ databases">
        <title>Annotation of Gaeumannomyces graminis var. tritici R3-111a-1.</title>
        <authorList>
            <consortium name="The Broad Institute Genome Sequencing Platform"/>
            <person name="Ma L.-J."/>
            <person name="Dead R."/>
            <person name="Young S.K."/>
            <person name="Zeng Q."/>
            <person name="Gargeya S."/>
            <person name="Fitzgerald M."/>
            <person name="Haas B."/>
            <person name="Abouelleil A."/>
            <person name="Alvarado L."/>
            <person name="Arachchi H.M."/>
            <person name="Berlin A."/>
            <person name="Brown A."/>
            <person name="Chapman S.B."/>
            <person name="Chen Z."/>
            <person name="Dunbar C."/>
            <person name="Freedman E."/>
            <person name="Gearin G."/>
            <person name="Gellesch M."/>
            <person name="Goldberg J."/>
            <person name="Griggs A."/>
            <person name="Gujja S."/>
            <person name="Heiman D."/>
            <person name="Howarth C."/>
            <person name="Larson L."/>
            <person name="Lui A."/>
            <person name="MacDonald P.J.P."/>
            <person name="Mehta T."/>
            <person name="Montmayeur A."/>
            <person name="Murphy C."/>
            <person name="Neiman D."/>
            <person name="Pearson M."/>
            <person name="Priest M."/>
            <person name="Roberts A."/>
            <person name="Saif S."/>
            <person name="Shea T."/>
            <person name="Shenoy N."/>
            <person name="Sisk P."/>
            <person name="Stolte C."/>
            <person name="Sykes S."/>
            <person name="Yandava C."/>
            <person name="Wortman J."/>
            <person name="Nusbaum C."/>
            <person name="Birren B."/>
        </authorList>
    </citation>
    <scope>NUCLEOTIDE SEQUENCE</scope>
    <source>
        <strain evidence="3">R3-111a-1</strain>
    </source>
</reference>
<dbReference type="RefSeq" id="XP_009220887.1">
    <property type="nucleotide sequence ID" value="XM_009222623.1"/>
</dbReference>
<evidence type="ECO:0000313" key="5">
    <source>
        <dbReference type="Proteomes" id="UP000006039"/>
    </source>
</evidence>
<dbReference type="InterPro" id="IPR003615">
    <property type="entry name" value="HNH_nuc"/>
</dbReference>
<dbReference type="STRING" id="644352.J3NU71"/>
<evidence type="ECO:0000259" key="2">
    <source>
        <dbReference type="Pfam" id="PF13391"/>
    </source>
</evidence>
<gene>
    <name evidence="4" type="primary">20345284</name>
    <name evidence="3" type="ORF">GGTG_04826</name>
</gene>
<dbReference type="HOGENOM" id="CLU_030288_3_0_1"/>
<dbReference type="OrthoDB" id="2142759at2759"/>
<dbReference type="Proteomes" id="UP000006039">
    <property type="component" value="Unassembled WGS sequence"/>
</dbReference>
<feature type="region of interest" description="Disordered" evidence="1">
    <location>
        <begin position="336"/>
        <end position="441"/>
    </location>
</feature>
<feature type="compositionally biased region" description="Basic residues" evidence="1">
    <location>
        <begin position="430"/>
        <end position="441"/>
    </location>
</feature>
<dbReference type="AlphaFoldDB" id="J3NU71"/>
<dbReference type="Pfam" id="PF13391">
    <property type="entry name" value="HNH_2"/>
    <property type="match status" value="1"/>
</dbReference>
<evidence type="ECO:0000256" key="1">
    <source>
        <dbReference type="SAM" id="MobiDB-lite"/>
    </source>
</evidence>
<name>J3NU71_GAET3</name>
<organism evidence="3">
    <name type="scientific">Gaeumannomyces tritici (strain R3-111a-1)</name>
    <name type="common">Wheat and barley take-all root rot fungus</name>
    <name type="synonym">Gaeumannomyces graminis var. tritici</name>
    <dbReference type="NCBI Taxonomy" id="644352"/>
    <lineage>
        <taxon>Eukaryota</taxon>
        <taxon>Fungi</taxon>
        <taxon>Dikarya</taxon>
        <taxon>Ascomycota</taxon>
        <taxon>Pezizomycotina</taxon>
        <taxon>Sordariomycetes</taxon>
        <taxon>Sordariomycetidae</taxon>
        <taxon>Magnaporthales</taxon>
        <taxon>Magnaporthaceae</taxon>
        <taxon>Gaeumannomyces</taxon>
    </lineage>
</organism>
<feature type="domain" description="HNH nuclease" evidence="2">
    <location>
        <begin position="156"/>
        <end position="220"/>
    </location>
</feature>
<accession>J3NU71</accession>
<reference evidence="5" key="1">
    <citation type="submission" date="2010-07" db="EMBL/GenBank/DDBJ databases">
        <title>The genome sequence of Gaeumannomyces graminis var. tritici strain R3-111a-1.</title>
        <authorList>
            <consortium name="The Broad Institute Genome Sequencing Platform"/>
            <person name="Ma L.-J."/>
            <person name="Dead R."/>
            <person name="Young S."/>
            <person name="Zeng Q."/>
            <person name="Koehrsen M."/>
            <person name="Alvarado L."/>
            <person name="Berlin A."/>
            <person name="Chapman S.B."/>
            <person name="Chen Z."/>
            <person name="Freedman E."/>
            <person name="Gellesch M."/>
            <person name="Goldberg J."/>
            <person name="Griggs A."/>
            <person name="Gujja S."/>
            <person name="Heilman E.R."/>
            <person name="Heiman D."/>
            <person name="Hepburn T."/>
            <person name="Howarth C."/>
            <person name="Jen D."/>
            <person name="Larson L."/>
            <person name="Mehta T."/>
            <person name="Neiman D."/>
            <person name="Pearson M."/>
            <person name="Roberts A."/>
            <person name="Saif S."/>
            <person name="Shea T."/>
            <person name="Shenoy N."/>
            <person name="Sisk P."/>
            <person name="Stolte C."/>
            <person name="Sykes S."/>
            <person name="Walk T."/>
            <person name="White J."/>
            <person name="Yandava C."/>
            <person name="Haas B."/>
            <person name="Nusbaum C."/>
            <person name="Birren B."/>
        </authorList>
    </citation>
    <scope>NUCLEOTIDE SEQUENCE [LARGE SCALE GENOMIC DNA]</scope>
    <source>
        <strain evidence="5">R3-111a-1</strain>
    </source>
</reference>
<dbReference type="EnsemblFungi" id="EJT79742">
    <property type="protein sequence ID" value="EJT79742"/>
    <property type="gene ID" value="GGTG_04826"/>
</dbReference>
<evidence type="ECO:0000313" key="3">
    <source>
        <dbReference type="EMBL" id="EJT79742.1"/>
    </source>
</evidence>
<dbReference type="GeneID" id="20345284"/>
<feature type="compositionally biased region" description="Basic and acidic residues" evidence="1">
    <location>
        <begin position="336"/>
        <end position="346"/>
    </location>
</feature>
<reference evidence="4" key="4">
    <citation type="journal article" date="2015" name="G3 (Bethesda)">
        <title>Genome sequences of three phytopathogenic species of the Magnaporthaceae family of fungi.</title>
        <authorList>
            <person name="Okagaki L.H."/>
            <person name="Nunes C.C."/>
            <person name="Sailsbery J."/>
            <person name="Clay B."/>
            <person name="Brown D."/>
            <person name="John T."/>
            <person name="Oh Y."/>
            <person name="Young N."/>
            <person name="Fitzgerald M."/>
            <person name="Haas B.J."/>
            <person name="Zeng Q."/>
            <person name="Young S."/>
            <person name="Adiconis X."/>
            <person name="Fan L."/>
            <person name="Levin J.Z."/>
            <person name="Mitchell T.K."/>
            <person name="Okubara P.A."/>
            <person name="Farman M.L."/>
            <person name="Kohn L.M."/>
            <person name="Birren B."/>
            <person name="Ma L.-J."/>
            <person name="Dean R.A."/>
        </authorList>
    </citation>
    <scope>NUCLEOTIDE SEQUENCE</scope>
    <source>
        <strain evidence="4">R3-111a-1</strain>
    </source>
</reference>
<reference evidence="3" key="2">
    <citation type="submission" date="2010-07" db="EMBL/GenBank/DDBJ databases">
        <authorList>
            <consortium name="The Broad Institute Genome Sequencing Platform"/>
            <consortium name="Broad Institute Genome Sequencing Center for Infectious Disease"/>
            <person name="Ma L.-J."/>
            <person name="Dead R."/>
            <person name="Young S."/>
            <person name="Zeng Q."/>
            <person name="Koehrsen M."/>
            <person name="Alvarado L."/>
            <person name="Berlin A."/>
            <person name="Chapman S.B."/>
            <person name="Chen Z."/>
            <person name="Freedman E."/>
            <person name="Gellesch M."/>
            <person name="Goldberg J."/>
            <person name="Griggs A."/>
            <person name="Gujja S."/>
            <person name="Heilman E.R."/>
            <person name="Heiman D."/>
            <person name="Hepburn T."/>
            <person name="Howarth C."/>
            <person name="Jen D."/>
            <person name="Larson L."/>
            <person name="Mehta T."/>
            <person name="Neiman D."/>
            <person name="Pearson M."/>
            <person name="Roberts A."/>
            <person name="Saif S."/>
            <person name="Shea T."/>
            <person name="Shenoy N."/>
            <person name="Sisk P."/>
            <person name="Stolte C."/>
            <person name="Sykes S."/>
            <person name="Walk T."/>
            <person name="White J."/>
            <person name="Yandava C."/>
            <person name="Haas B."/>
            <person name="Nusbaum C."/>
            <person name="Birren B."/>
        </authorList>
    </citation>
    <scope>NUCLEOTIDE SEQUENCE</scope>
    <source>
        <strain evidence="3">R3-111a-1</strain>
    </source>
</reference>
<dbReference type="EMBL" id="GL385396">
    <property type="protein sequence ID" value="EJT79742.1"/>
    <property type="molecule type" value="Genomic_DNA"/>
</dbReference>
<protein>
    <recommendedName>
        <fullName evidence="2">HNH nuclease domain-containing protein</fullName>
    </recommendedName>
</protein>
<dbReference type="eggNOG" id="ENOG502S5NF">
    <property type="taxonomic scope" value="Eukaryota"/>
</dbReference>
<proteinExistence type="predicted"/>
<dbReference type="VEuPathDB" id="FungiDB:GGTG_04826"/>
<sequence length="441" mass="49192">MDLFDPLTPPAEAHGFAQTSAKLKTVRFRHPAYPDLVPYLLNLGGVDGVDFDLALTACCIVANTPWDDGYLATKEPGGGLLEADRPSDGLLRGTCYFFCIKGEPTTYRYPVLPSFHHWRFPHDNLPPLWRQLHMPGRSSEHSTKGPAAVKERDVTCRLSGYIDGTEAAHLVPAGEKNWFSANDMLRYCPPSASAINDEKNILLLRKDIHYLFDAKRFVFVPKRPAAPNPITLPTTSFPVEAHAHIHPTPDLDAQTKLAAYVLLPEVFPELVGLYHNRLPQPLCGIGVEFLFARFAWALFSDTHMPIFGSDFKIAVLLFDKTTGAFETRHMRGVDTKAHTRLFDRPQSKSASPRKRSLSTYSGSYRDEDDFWDETREPPRGRTLKRSWDTCSSPSRDAPGPGLSKCSVALASHPSPTTTVEGGISHNFSPPRKRMHLMGKET</sequence>
<evidence type="ECO:0000313" key="4">
    <source>
        <dbReference type="EnsemblFungi" id="EJT79742"/>
    </source>
</evidence>
<keyword evidence="5" id="KW-1185">Reference proteome</keyword>